<dbReference type="Gene3D" id="1.10.10.10">
    <property type="entry name" value="Winged helix-like DNA-binding domain superfamily/Winged helix DNA-binding domain"/>
    <property type="match status" value="1"/>
</dbReference>
<dbReference type="GO" id="GO:0003700">
    <property type="term" value="F:DNA-binding transcription factor activity"/>
    <property type="evidence" value="ECO:0007669"/>
    <property type="project" value="InterPro"/>
</dbReference>
<dbReference type="InterPro" id="IPR036390">
    <property type="entry name" value="WH_DNA-bd_sf"/>
</dbReference>
<evidence type="ECO:0000313" key="3">
    <source>
        <dbReference type="Proteomes" id="UP000215199"/>
    </source>
</evidence>
<accession>A0A229SL76</accession>
<reference evidence="3" key="1">
    <citation type="submission" date="2017-07" db="EMBL/GenBank/DDBJ databases">
        <title>Comparative genome mining reveals phylogenetic distribution patterns of secondary metabolites in Amycolatopsis.</title>
        <authorList>
            <person name="Adamek M."/>
            <person name="Alanjary M."/>
            <person name="Sales-Ortells H."/>
            <person name="Goodfellow M."/>
            <person name="Bull A.T."/>
            <person name="Kalinowski J."/>
            <person name="Ziemert N."/>
        </authorList>
    </citation>
    <scope>NUCLEOTIDE SEQUENCE [LARGE SCALE GENOMIC DNA]</scope>
    <source>
        <strain evidence="3">H5</strain>
    </source>
</reference>
<dbReference type="PANTHER" id="PTHR33164:SF43">
    <property type="entry name" value="HTH-TYPE TRANSCRIPTIONAL REPRESSOR YETL"/>
    <property type="match status" value="1"/>
</dbReference>
<comment type="caution">
    <text evidence="2">The sequence shown here is derived from an EMBL/GenBank/DDBJ whole genome shotgun (WGS) entry which is preliminary data.</text>
</comment>
<evidence type="ECO:0000313" key="2">
    <source>
        <dbReference type="EMBL" id="OXM59692.1"/>
    </source>
</evidence>
<organism evidence="2 3">
    <name type="scientific">Amycolatopsis vastitatis</name>
    <dbReference type="NCBI Taxonomy" id="1905142"/>
    <lineage>
        <taxon>Bacteria</taxon>
        <taxon>Bacillati</taxon>
        <taxon>Actinomycetota</taxon>
        <taxon>Actinomycetes</taxon>
        <taxon>Pseudonocardiales</taxon>
        <taxon>Pseudonocardiaceae</taxon>
        <taxon>Amycolatopsis</taxon>
    </lineage>
</organism>
<dbReference type="GO" id="GO:0006950">
    <property type="term" value="P:response to stress"/>
    <property type="evidence" value="ECO:0007669"/>
    <property type="project" value="TreeGrafter"/>
</dbReference>
<gene>
    <name evidence="2" type="ORF">CF165_46115</name>
</gene>
<protein>
    <submittedName>
        <fullName evidence="2">MarR family transcriptional regulator</fullName>
    </submittedName>
</protein>
<dbReference type="InterPro" id="IPR039422">
    <property type="entry name" value="MarR/SlyA-like"/>
</dbReference>
<dbReference type="PROSITE" id="PS50995">
    <property type="entry name" value="HTH_MARR_2"/>
    <property type="match status" value="1"/>
</dbReference>
<dbReference type="OrthoDB" id="3178168at2"/>
<dbReference type="Pfam" id="PF12802">
    <property type="entry name" value="MarR_2"/>
    <property type="match status" value="1"/>
</dbReference>
<dbReference type="SUPFAM" id="SSF46785">
    <property type="entry name" value="Winged helix' DNA-binding domain"/>
    <property type="match status" value="1"/>
</dbReference>
<keyword evidence="3" id="KW-1185">Reference proteome</keyword>
<feature type="domain" description="HTH marR-type" evidence="1">
    <location>
        <begin position="21"/>
        <end position="153"/>
    </location>
</feature>
<dbReference type="InterPro" id="IPR000835">
    <property type="entry name" value="HTH_MarR-typ"/>
</dbReference>
<dbReference type="AlphaFoldDB" id="A0A229SL76"/>
<dbReference type="EMBL" id="NMUL01000076">
    <property type="protein sequence ID" value="OXM59692.1"/>
    <property type="molecule type" value="Genomic_DNA"/>
</dbReference>
<proteinExistence type="predicted"/>
<dbReference type="Proteomes" id="UP000215199">
    <property type="component" value="Unassembled WGS sequence"/>
</dbReference>
<sequence>MTLSAVASNGVAPYTVIVHVIEEFGLLLKAAARETERQINDLLRPLGITAAQAEALEVLAAREPLSLAELGGLLVAEGGHPSRLVDRMVAAGLVDRRAAADDRRRVELTVTPEGRELGMRAKQVKRSYGASTAAKLDNASLTAACTALKALLHDTPLGATVTERRQHP</sequence>
<dbReference type="SMART" id="SM00347">
    <property type="entry name" value="HTH_MARR"/>
    <property type="match status" value="1"/>
</dbReference>
<dbReference type="PANTHER" id="PTHR33164">
    <property type="entry name" value="TRANSCRIPTIONAL REGULATOR, MARR FAMILY"/>
    <property type="match status" value="1"/>
</dbReference>
<name>A0A229SL76_9PSEU</name>
<dbReference type="InterPro" id="IPR036388">
    <property type="entry name" value="WH-like_DNA-bd_sf"/>
</dbReference>
<evidence type="ECO:0000259" key="1">
    <source>
        <dbReference type="PROSITE" id="PS50995"/>
    </source>
</evidence>